<evidence type="ECO:0000256" key="4">
    <source>
        <dbReference type="RuleBase" id="RU362118"/>
    </source>
</evidence>
<reference evidence="6 7" key="1">
    <citation type="submission" date="2022-11" db="EMBL/GenBank/DDBJ databases">
        <title>Study of microbial diversity in lake waters.</title>
        <authorList>
            <person name="Zhang J."/>
        </authorList>
    </citation>
    <scope>NUCLEOTIDE SEQUENCE [LARGE SCALE GENOMIC DNA]</scope>
    <source>
        <strain evidence="6 7">DT12</strain>
    </source>
</reference>
<comment type="cofactor">
    <cofactor evidence="1 4">
        <name>pyridoxal 5'-phosphate</name>
        <dbReference type="ChEBI" id="CHEBI:597326"/>
    </cofactor>
</comment>
<dbReference type="Pfam" id="PF01053">
    <property type="entry name" value="Cys_Met_Meta_PP"/>
    <property type="match status" value="1"/>
</dbReference>
<dbReference type="InterPro" id="IPR054542">
    <property type="entry name" value="Cys_met_metab_PP"/>
</dbReference>
<comment type="caution">
    <text evidence="6">The sequence shown here is derived from an EMBL/GenBank/DDBJ whole genome shotgun (WGS) entry which is preliminary data.</text>
</comment>
<dbReference type="InterPro" id="IPR015421">
    <property type="entry name" value="PyrdxlP-dep_Trfase_major"/>
</dbReference>
<dbReference type="PANTHER" id="PTHR11808:SF90">
    <property type="entry name" value="CYSTATHIONINE GAMMA-SYNTHASE"/>
    <property type="match status" value="1"/>
</dbReference>
<sequence>MHIDTRLAQIGNKTDVKTGAVSTPIHMSTTFGHPGFGQSTGFDYARTKNPTRQTLEDAIAALEGGFRGFAFASGMAAISCLFGLFEQGDHLILSHDLYGGTYRLIEQILPKQGITSTLVDTGDLAAVERAVQANTKAIFVETPTNPTVRITDIRGIVEICERYGLISIIDNTFMSPYLQRPLDLGADLVVHSATKYLGGHNDVLAGLAVAREEALAERVYFLQNSIGATLGPHDCWLMMRGMKTLGLRMDRHQENAMLVAKWLTTHPAVKKVYYPGLEGHEGRDIQIAQAKGYGGMLSFDLRSEELVGPFLEHLQLITFAESLGGVESLITYPSKQTHFDIPQEIRESVGVTDTLLRLSVGIEHYEDLIEDLQGAITAAEAAVRTTEEVQG</sequence>
<dbReference type="PIRSF" id="PIRSF001434">
    <property type="entry name" value="CGS"/>
    <property type="match status" value="1"/>
</dbReference>
<proteinExistence type="inferred from homology"/>
<dbReference type="Proteomes" id="UP001208017">
    <property type="component" value="Unassembled WGS sequence"/>
</dbReference>
<organism evidence="6 7">
    <name type="scientific">Tumebacillus lacus</name>
    <dbReference type="NCBI Taxonomy" id="2995335"/>
    <lineage>
        <taxon>Bacteria</taxon>
        <taxon>Bacillati</taxon>
        <taxon>Bacillota</taxon>
        <taxon>Bacilli</taxon>
        <taxon>Bacillales</taxon>
        <taxon>Alicyclobacillaceae</taxon>
        <taxon>Tumebacillus</taxon>
    </lineage>
</organism>
<dbReference type="SUPFAM" id="SSF53383">
    <property type="entry name" value="PLP-dependent transferases"/>
    <property type="match status" value="1"/>
</dbReference>
<dbReference type="Gene3D" id="3.40.640.10">
    <property type="entry name" value="Type I PLP-dependent aspartate aminotransferase-like (Major domain)"/>
    <property type="match status" value="1"/>
</dbReference>
<feature type="coiled-coil region" evidence="5">
    <location>
        <begin position="362"/>
        <end position="389"/>
    </location>
</feature>
<protein>
    <submittedName>
        <fullName evidence="6">Aminotransferase class I/II-fold pyridoxal phosphate-dependent enzyme</fullName>
    </submittedName>
</protein>
<name>A0ABT3WWB1_9BACL</name>
<evidence type="ECO:0000256" key="5">
    <source>
        <dbReference type="SAM" id="Coils"/>
    </source>
</evidence>
<evidence type="ECO:0000313" key="7">
    <source>
        <dbReference type="Proteomes" id="UP001208017"/>
    </source>
</evidence>
<dbReference type="EMBL" id="JAPMLT010000001">
    <property type="protein sequence ID" value="MCX7568970.1"/>
    <property type="molecule type" value="Genomic_DNA"/>
</dbReference>
<keyword evidence="6" id="KW-0808">Transferase</keyword>
<dbReference type="PANTHER" id="PTHR11808">
    <property type="entry name" value="TRANS-SULFURATION ENZYME FAMILY MEMBER"/>
    <property type="match status" value="1"/>
</dbReference>
<gene>
    <name evidence="6" type="ORF">OS242_03210</name>
</gene>
<keyword evidence="3 4" id="KW-0663">Pyridoxal phosphate</keyword>
<dbReference type="InterPro" id="IPR000277">
    <property type="entry name" value="Cys/Met-Metab_PyrdxlP-dep_enz"/>
</dbReference>
<dbReference type="RefSeq" id="WP_267150200.1">
    <property type="nucleotide sequence ID" value="NZ_JAPMLT010000001.1"/>
</dbReference>
<evidence type="ECO:0000256" key="3">
    <source>
        <dbReference type="ARBA" id="ARBA00022898"/>
    </source>
</evidence>
<keyword evidence="5" id="KW-0175">Coiled coil</keyword>
<evidence type="ECO:0000313" key="6">
    <source>
        <dbReference type="EMBL" id="MCX7568970.1"/>
    </source>
</evidence>
<accession>A0ABT3WWB1</accession>
<evidence type="ECO:0000256" key="2">
    <source>
        <dbReference type="ARBA" id="ARBA00009077"/>
    </source>
</evidence>
<dbReference type="PROSITE" id="PS00868">
    <property type="entry name" value="CYS_MET_METAB_PP"/>
    <property type="match status" value="1"/>
</dbReference>
<keyword evidence="7" id="KW-1185">Reference proteome</keyword>
<dbReference type="InterPro" id="IPR015422">
    <property type="entry name" value="PyrdxlP-dep_Trfase_small"/>
</dbReference>
<dbReference type="GO" id="GO:0008483">
    <property type="term" value="F:transaminase activity"/>
    <property type="evidence" value="ECO:0007669"/>
    <property type="project" value="UniProtKB-KW"/>
</dbReference>
<dbReference type="CDD" id="cd00614">
    <property type="entry name" value="CGS_like"/>
    <property type="match status" value="1"/>
</dbReference>
<keyword evidence="6" id="KW-0032">Aminotransferase</keyword>
<dbReference type="Gene3D" id="3.90.1150.10">
    <property type="entry name" value="Aspartate Aminotransferase, domain 1"/>
    <property type="match status" value="1"/>
</dbReference>
<comment type="similarity">
    <text evidence="2 4">Belongs to the trans-sulfuration enzymes family.</text>
</comment>
<dbReference type="InterPro" id="IPR015424">
    <property type="entry name" value="PyrdxlP-dep_Trfase"/>
</dbReference>
<evidence type="ECO:0000256" key="1">
    <source>
        <dbReference type="ARBA" id="ARBA00001933"/>
    </source>
</evidence>